<gene>
    <name evidence="2" type="ORF">MPNT_10371</name>
</gene>
<dbReference type="EMBL" id="CAJNOB010000001">
    <property type="protein sequence ID" value="CAF0689795.1"/>
    <property type="molecule type" value="Genomic_DNA"/>
</dbReference>
<reference evidence="2" key="1">
    <citation type="submission" date="2021-02" db="EMBL/GenBank/DDBJ databases">
        <authorList>
            <person name="Cremers G."/>
            <person name="Picone N."/>
        </authorList>
    </citation>
    <scope>NUCLEOTIDE SEQUENCE</scope>
    <source>
        <strain evidence="2">PQ17</strain>
    </source>
</reference>
<protein>
    <submittedName>
        <fullName evidence="2">Uncharacterized protein</fullName>
    </submittedName>
</protein>
<sequence length="58" mass="6356">MPVAPSFIDPTHVFISPGLATPKVQNLGKLREPQTDQPLPGEKPKTGPGTSRRWVHRS</sequence>
<keyword evidence="3" id="KW-1185">Reference proteome</keyword>
<evidence type="ECO:0000256" key="1">
    <source>
        <dbReference type="SAM" id="MobiDB-lite"/>
    </source>
</evidence>
<accession>A0A8J2BG56</accession>
<feature type="region of interest" description="Disordered" evidence="1">
    <location>
        <begin position="1"/>
        <end position="58"/>
    </location>
</feature>
<proteinExistence type="predicted"/>
<comment type="caution">
    <text evidence="2">The sequence shown here is derived from an EMBL/GenBank/DDBJ whole genome shotgun (WGS) entry which is preliminary data.</text>
</comment>
<dbReference type="AlphaFoldDB" id="A0A8J2BG56"/>
<organism evidence="2 3">
    <name type="scientific">Candidatus Methylacidithermus pantelleriae</name>
    <dbReference type="NCBI Taxonomy" id="2744239"/>
    <lineage>
        <taxon>Bacteria</taxon>
        <taxon>Pseudomonadati</taxon>
        <taxon>Verrucomicrobiota</taxon>
        <taxon>Methylacidiphilae</taxon>
        <taxon>Methylacidiphilales</taxon>
        <taxon>Methylacidiphilaceae</taxon>
        <taxon>Candidatus Methylacidithermus</taxon>
    </lineage>
</organism>
<name>A0A8J2BG56_9BACT</name>
<evidence type="ECO:0000313" key="3">
    <source>
        <dbReference type="Proteomes" id="UP000663859"/>
    </source>
</evidence>
<evidence type="ECO:0000313" key="2">
    <source>
        <dbReference type="EMBL" id="CAF0689795.1"/>
    </source>
</evidence>
<dbReference type="Proteomes" id="UP000663859">
    <property type="component" value="Unassembled WGS sequence"/>
</dbReference>